<evidence type="ECO:0000256" key="7">
    <source>
        <dbReference type="ARBA" id="ARBA00023136"/>
    </source>
</evidence>
<comment type="catalytic activity">
    <reaction evidence="1">
        <text>Hydrolysis of terminal, non-reducing (1-&gt;4)-linked alpha-D-glucose residues with release of alpha-D-glucose.</text>
        <dbReference type="EC" id="3.2.1.20"/>
    </reaction>
</comment>
<protein>
    <recommendedName>
        <fullName evidence="4">alpha-glucosidase</fullName>
        <ecNumber evidence="4">3.2.1.20</ecNumber>
    </recommendedName>
    <alternativeName>
        <fullName evidence="11">Maltase</fullName>
    </alternativeName>
</protein>
<dbReference type="CDD" id="cd00111">
    <property type="entry name" value="Trefoil"/>
    <property type="match status" value="1"/>
</dbReference>
<keyword evidence="9" id="KW-0325">Glycoprotein</keyword>
<dbReference type="SUPFAM" id="SSF57492">
    <property type="entry name" value="Trefoil"/>
    <property type="match status" value="1"/>
</dbReference>
<comment type="similarity">
    <text evidence="3">Belongs to the glycosyl hydrolase 31 family.</text>
</comment>
<dbReference type="Proteomes" id="UP000759131">
    <property type="component" value="Unassembled WGS sequence"/>
</dbReference>
<comment type="caution">
    <text evidence="12">Lacks conserved residue(s) required for the propagation of feature annotation.</text>
</comment>
<evidence type="ECO:0000256" key="3">
    <source>
        <dbReference type="ARBA" id="ARBA00007806"/>
    </source>
</evidence>
<dbReference type="InterPro" id="IPR017853">
    <property type="entry name" value="GH"/>
</dbReference>
<evidence type="ECO:0000256" key="11">
    <source>
        <dbReference type="ARBA" id="ARBA00041343"/>
    </source>
</evidence>
<evidence type="ECO:0000256" key="6">
    <source>
        <dbReference type="ARBA" id="ARBA00022801"/>
    </source>
</evidence>
<dbReference type="InterPro" id="IPR044913">
    <property type="entry name" value="P_trefoil_dom_sf"/>
</dbReference>
<reference evidence="14" key="1">
    <citation type="submission" date="2020-11" db="EMBL/GenBank/DDBJ databases">
        <authorList>
            <person name="Tran Van P."/>
        </authorList>
    </citation>
    <scope>NUCLEOTIDE SEQUENCE</scope>
</reference>
<dbReference type="Pfam" id="PF00088">
    <property type="entry name" value="Trefoil"/>
    <property type="match status" value="1"/>
</dbReference>
<keyword evidence="5" id="KW-0732">Signal</keyword>
<evidence type="ECO:0000256" key="9">
    <source>
        <dbReference type="ARBA" id="ARBA00023180"/>
    </source>
</evidence>
<dbReference type="InterPro" id="IPR013780">
    <property type="entry name" value="Glyco_hydro_b"/>
</dbReference>
<dbReference type="Gene3D" id="2.60.40.1760">
    <property type="entry name" value="glycosyl hydrolase (family 31)"/>
    <property type="match status" value="1"/>
</dbReference>
<dbReference type="Gene3D" id="4.10.110.10">
    <property type="entry name" value="Spasmolytic Protein, domain 1"/>
    <property type="match status" value="1"/>
</dbReference>
<dbReference type="Pfam" id="PF01055">
    <property type="entry name" value="Glyco_hydro_31_2nd"/>
    <property type="match status" value="3"/>
</dbReference>
<evidence type="ECO:0000256" key="2">
    <source>
        <dbReference type="ARBA" id="ARBA00004370"/>
    </source>
</evidence>
<organism evidence="14">
    <name type="scientific">Medioppia subpectinata</name>
    <dbReference type="NCBI Taxonomy" id="1979941"/>
    <lineage>
        <taxon>Eukaryota</taxon>
        <taxon>Metazoa</taxon>
        <taxon>Ecdysozoa</taxon>
        <taxon>Arthropoda</taxon>
        <taxon>Chelicerata</taxon>
        <taxon>Arachnida</taxon>
        <taxon>Acari</taxon>
        <taxon>Acariformes</taxon>
        <taxon>Sarcoptiformes</taxon>
        <taxon>Oribatida</taxon>
        <taxon>Brachypylina</taxon>
        <taxon>Oppioidea</taxon>
        <taxon>Oppiidae</taxon>
        <taxon>Medioppia</taxon>
    </lineage>
</organism>
<dbReference type="InterPro" id="IPR025887">
    <property type="entry name" value="Glyco_hydro_31_N_dom"/>
</dbReference>
<sequence>MGRKSNVNFKSVPYEEGFPQEKLPQERLHCSVSKWYPTYMSPLGTILDILGARMWTHTMKALLLLLLACAGCLADNINSRLDCYLELDMQVNEQQCMDRGCIWDSTGRPPGVPICYLDPKQVGYKVAAGVKKTDTGLEAELKLKDTAKRTLKSMPSIESLKFSVKYMTENILRFTIRDPSVKRYEVPVQHVFNLMNSTERDEQKRGYAVNVGTDLNDFQFTISRKDTKTKIFDTSIGGLVFADQFLQLATNLATNAVYGFGENVHQTLRHDLNYRTWPLFARDQSLDEDMRNLYGVHPFYTVLESDGRAHGILFLNSNAMECFVFLIWDNGVGRNSNFSWPPQNLKKHNVGNTPEHVIQLYTSVIGRSTMPPFWGLGYQLCRFGFNGTQNVRDMIDRNLKEQIPLDVMYIDIDYMDNFKDFTFDKRAFSGLPELFNDTITNNNLHWTLILDPAIEANNTAYESFNEGYKQDVFIKWAKDVPLKDRFNPPNVPTDKDTFYGKVWPSGPAAYPDYFKFKTDPWWRNQVKILHDVLPFDALWVDMNEPSNFISNCTNNKYDFPPIRSSTLWGGQTGKQLSQQTICMTTTQGDNEEYRHYDVHSLYGLGQTIATQKYVHPYMLTLNRALHATTGKRGFVVSRSTYPTSGRYGAHWSGDNSNDWKMLRHSVVEYTLLPQPALSLKSTGGVLDFFVFVGNTPEHAIQLYTSVIGRSTMPPFWGLGYQLCRYGFNGTQNVRDMIDRNLREQIPLDVMYIDIDYMDNFKDFTYDKRAFSGLPELFNDTITKNNLHWTLILDPGIEANNTAYESFNEGYKQDVFIKWAKDVPLNDRFNPPNVPTDTDTFYGKVWPSGPAAYPDFFKSKTDLWWRNQVKNVHDVLPFDALWVDMNEPSNFISNCTNNKYDFPPIRSCMYLSVTTTLWGGQTGKQLSQQTICMTTTQGDNEEYRHYDVHSLYGLGQTIATQKYVHPYMLTLNRALHATTGKRGFVVSRSTYPTSGRYGAHWSGDNSNDWKMLRHSVVGMLEFNMFGISFVSANSPVLRDSTRVSILVVGADICGFKGETNAQLCQRWSQLGAFYPFSRNHNEKGRSDQDPAVWVSKGHPEVTETARTSLRLRYKLLHYLYTLFYRSYAYGDTVVRPMFHEWPHDVNTHSIDTQFMWGRHILISPFLFENQQHVDAYLPPGERWHEVWPQLRLAPQVGHITINDTQPTGPPPVHFRGGAIIPMVTDTKLTNTASPAMNLIDLVVVPNAKWEASGELVEAKRDGTTVPAKRGDNGFIEITVNLTLGDKLDQRYLITWIDTTTKQCDMK</sequence>
<evidence type="ECO:0000256" key="12">
    <source>
        <dbReference type="PROSITE-ProRule" id="PRU00779"/>
    </source>
</evidence>
<dbReference type="GO" id="GO:0030246">
    <property type="term" value="F:carbohydrate binding"/>
    <property type="evidence" value="ECO:0007669"/>
    <property type="project" value="InterPro"/>
</dbReference>
<keyword evidence="8" id="KW-1015">Disulfide bond</keyword>
<dbReference type="InterPro" id="IPR030459">
    <property type="entry name" value="Glyco_hydro_31_CS"/>
</dbReference>
<keyword evidence="15" id="KW-1185">Reference proteome</keyword>
<evidence type="ECO:0000256" key="8">
    <source>
        <dbReference type="ARBA" id="ARBA00023157"/>
    </source>
</evidence>
<evidence type="ECO:0000313" key="15">
    <source>
        <dbReference type="Proteomes" id="UP000759131"/>
    </source>
</evidence>
<dbReference type="EMBL" id="CAJPIZ010001621">
    <property type="protein sequence ID" value="CAG2103787.1"/>
    <property type="molecule type" value="Genomic_DNA"/>
</dbReference>
<name>A0A7R9KI79_9ACAR</name>
<dbReference type="CDD" id="cd06602">
    <property type="entry name" value="GH31_MGAM_SI_GAA"/>
    <property type="match status" value="1"/>
</dbReference>
<dbReference type="Pfam" id="PF13802">
    <property type="entry name" value="Gal_mutarotas_2"/>
    <property type="match status" value="1"/>
</dbReference>
<dbReference type="SUPFAM" id="SSF51445">
    <property type="entry name" value="(Trans)glycosidases"/>
    <property type="match status" value="2"/>
</dbReference>
<dbReference type="FunFam" id="3.20.20.80:FF:000016">
    <property type="entry name" value="Maltase-glucoamylase, intestinal"/>
    <property type="match status" value="2"/>
</dbReference>
<accession>A0A7R9KI79</accession>
<dbReference type="OrthoDB" id="6431919at2759"/>
<dbReference type="GO" id="GO:0005975">
    <property type="term" value="P:carbohydrate metabolic process"/>
    <property type="evidence" value="ECO:0007669"/>
    <property type="project" value="InterPro"/>
</dbReference>
<dbReference type="SUPFAM" id="SSF74650">
    <property type="entry name" value="Galactose mutarotase-like"/>
    <property type="match status" value="1"/>
</dbReference>
<dbReference type="PROSITE" id="PS51448">
    <property type="entry name" value="P_TREFOIL_2"/>
    <property type="match status" value="1"/>
</dbReference>
<keyword evidence="10" id="KW-0326">Glycosidase</keyword>
<dbReference type="InterPro" id="IPR000322">
    <property type="entry name" value="Glyco_hydro_31_TIM"/>
</dbReference>
<evidence type="ECO:0000256" key="1">
    <source>
        <dbReference type="ARBA" id="ARBA00001657"/>
    </source>
</evidence>
<keyword evidence="6" id="KW-0378">Hydrolase</keyword>
<dbReference type="PANTHER" id="PTHR22762:SF133">
    <property type="entry name" value="P-TYPE DOMAIN-CONTAINING PROTEIN"/>
    <property type="match status" value="1"/>
</dbReference>
<comment type="subcellular location">
    <subcellularLocation>
        <location evidence="2">Membrane</location>
    </subcellularLocation>
</comment>
<gene>
    <name evidence="14" type="ORF">OSB1V03_LOCUS3813</name>
</gene>
<evidence type="ECO:0000256" key="5">
    <source>
        <dbReference type="ARBA" id="ARBA00022729"/>
    </source>
</evidence>
<evidence type="ECO:0000256" key="4">
    <source>
        <dbReference type="ARBA" id="ARBA00012741"/>
    </source>
</evidence>
<dbReference type="SMART" id="SM00018">
    <property type="entry name" value="PD"/>
    <property type="match status" value="1"/>
</dbReference>
<dbReference type="EMBL" id="OC856196">
    <property type="protein sequence ID" value="CAD7623357.1"/>
    <property type="molecule type" value="Genomic_DNA"/>
</dbReference>
<dbReference type="Gene3D" id="3.20.20.80">
    <property type="entry name" value="Glycosidases"/>
    <property type="match status" value="2"/>
</dbReference>
<keyword evidence="7" id="KW-0472">Membrane</keyword>
<dbReference type="Gene3D" id="2.60.40.1180">
    <property type="entry name" value="Golgi alpha-mannosidase II"/>
    <property type="match status" value="1"/>
</dbReference>
<dbReference type="PANTHER" id="PTHR22762">
    <property type="entry name" value="ALPHA-GLUCOSIDASE"/>
    <property type="match status" value="1"/>
</dbReference>
<dbReference type="GO" id="GO:0004558">
    <property type="term" value="F:alpha-1,4-glucosidase activity"/>
    <property type="evidence" value="ECO:0007669"/>
    <property type="project" value="TreeGrafter"/>
</dbReference>
<feature type="domain" description="P-type" evidence="13">
    <location>
        <begin position="70"/>
        <end position="119"/>
    </location>
</feature>
<dbReference type="Pfam" id="PF21365">
    <property type="entry name" value="Glyco_hydro_31_3rd"/>
    <property type="match status" value="1"/>
</dbReference>
<proteinExistence type="inferred from homology"/>
<evidence type="ECO:0000256" key="10">
    <source>
        <dbReference type="ARBA" id="ARBA00023295"/>
    </source>
</evidence>
<dbReference type="InterPro" id="IPR011013">
    <property type="entry name" value="Gal_mutarotase_sf_dom"/>
</dbReference>
<evidence type="ECO:0000259" key="13">
    <source>
        <dbReference type="PROSITE" id="PS51448"/>
    </source>
</evidence>
<dbReference type="SUPFAM" id="SSF51011">
    <property type="entry name" value="Glycosyl hydrolase domain"/>
    <property type="match status" value="1"/>
</dbReference>
<dbReference type="PROSITE" id="PS00707">
    <property type="entry name" value="GLYCOSYL_HYDROL_F31_2"/>
    <property type="match status" value="1"/>
</dbReference>
<evidence type="ECO:0000313" key="14">
    <source>
        <dbReference type="EMBL" id="CAD7623357.1"/>
    </source>
</evidence>
<dbReference type="CDD" id="cd14752">
    <property type="entry name" value="GH31_N"/>
    <property type="match status" value="2"/>
</dbReference>
<dbReference type="InterPro" id="IPR048395">
    <property type="entry name" value="Glyco_hydro_31_C"/>
</dbReference>
<dbReference type="GO" id="GO:0016020">
    <property type="term" value="C:membrane"/>
    <property type="evidence" value="ECO:0007669"/>
    <property type="project" value="UniProtKB-SubCell"/>
</dbReference>
<dbReference type="EC" id="3.2.1.20" evidence="4"/>
<dbReference type="InterPro" id="IPR000519">
    <property type="entry name" value="P_trefoil_dom"/>
</dbReference>